<dbReference type="EMBL" id="AEON01000002">
    <property type="protein sequence ID" value="EFT82657.1"/>
    <property type="molecule type" value="Genomic_DNA"/>
</dbReference>
<dbReference type="AlphaFoldDB" id="E6K2V3"/>
<gene>
    <name evidence="1" type="ORF">HMPREF0620_1342</name>
</gene>
<organism evidence="1 2">
    <name type="scientific">Parascardovia denticolens DSM 10105 = JCM 12538</name>
    <dbReference type="NCBI Taxonomy" id="864564"/>
    <lineage>
        <taxon>Bacteria</taxon>
        <taxon>Bacillati</taxon>
        <taxon>Actinomycetota</taxon>
        <taxon>Actinomycetes</taxon>
        <taxon>Bifidobacteriales</taxon>
        <taxon>Bifidobacteriaceae</taxon>
        <taxon>Parascardovia</taxon>
    </lineage>
</organism>
<dbReference type="RefSeq" id="WP_006289689.1">
    <property type="nucleotide sequence ID" value="NZ_AP012333.1"/>
</dbReference>
<keyword evidence="2" id="KW-1185">Reference proteome</keyword>
<dbReference type="KEGG" id="pdo:PSDT_0330"/>
<evidence type="ECO:0000313" key="2">
    <source>
        <dbReference type="Proteomes" id="UP000004946"/>
    </source>
</evidence>
<dbReference type="Proteomes" id="UP000004946">
    <property type="component" value="Chromosome"/>
</dbReference>
<proteinExistence type="predicted"/>
<comment type="caution">
    <text evidence="1">The sequence shown here is derived from an EMBL/GenBank/DDBJ whole genome shotgun (WGS) entry which is preliminary data.</text>
</comment>
<dbReference type="HOGENOM" id="CLU_173786_0_0_11"/>
<dbReference type="eggNOG" id="ENOG502ZDBH">
    <property type="taxonomic scope" value="Bacteria"/>
</dbReference>
<name>E6K2V3_PARDN</name>
<dbReference type="PATRIC" id="fig|864564.6.peg.361"/>
<sequence length="107" mass="11953">MPDVKIDQSQVQDVKDGFERIRTALSLRSDDSMDASSENIGQADLVAAVTDFNLKADKMKRTYEKKTKRFVDYLQTVLDESDKLDSGLASSAEFLDSEKNAQKAEEA</sequence>
<protein>
    <submittedName>
        <fullName evidence="1">Uncharacterized protein</fullName>
    </submittedName>
</protein>
<evidence type="ECO:0000313" key="1">
    <source>
        <dbReference type="EMBL" id="EFT82657.1"/>
    </source>
</evidence>
<accession>E6K2V3</accession>
<reference evidence="1 2" key="1">
    <citation type="submission" date="2010-12" db="EMBL/GenBank/DDBJ databases">
        <authorList>
            <person name="Muzny D."/>
            <person name="Qin X."/>
            <person name="Buhay C."/>
            <person name="Dugan-Rocha S."/>
            <person name="Ding Y."/>
            <person name="Chen G."/>
            <person name="Hawes A."/>
            <person name="Holder M."/>
            <person name="Jhangiani S."/>
            <person name="Johnson A."/>
            <person name="Khan Z."/>
            <person name="Li Z."/>
            <person name="Liu W."/>
            <person name="Liu X."/>
            <person name="Perez L."/>
            <person name="Shen H."/>
            <person name="Wang Q."/>
            <person name="Watt J."/>
            <person name="Xi L."/>
            <person name="Xin Y."/>
            <person name="Zhou J."/>
            <person name="Deng J."/>
            <person name="Jiang H."/>
            <person name="Liu Y."/>
            <person name="Qu J."/>
            <person name="Song X.-Z."/>
            <person name="Zhang L."/>
            <person name="Villasana D."/>
            <person name="Johnson A."/>
            <person name="Liu J."/>
            <person name="Liyanage D."/>
            <person name="Lorensuhewa L."/>
            <person name="Robinson T."/>
            <person name="Song A."/>
            <person name="Song B.-B."/>
            <person name="Dinh H."/>
            <person name="Thornton R."/>
            <person name="Coyle M."/>
            <person name="Francisco L."/>
            <person name="Jackson L."/>
            <person name="Javaid M."/>
            <person name="Korchina V."/>
            <person name="Kovar C."/>
            <person name="Mata R."/>
            <person name="Mathew T."/>
            <person name="Ngo R."/>
            <person name="Nguyen L."/>
            <person name="Nguyen N."/>
            <person name="Okwuonu G."/>
            <person name="Ongeri F."/>
            <person name="Pham C."/>
            <person name="Simmons D."/>
            <person name="Wilczek-Boney K."/>
            <person name="Hale W."/>
            <person name="Jakkamsetti A."/>
            <person name="Pham P."/>
            <person name="Ruth R."/>
            <person name="San Lucas F."/>
            <person name="Warren J."/>
            <person name="Zhang J."/>
            <person name="Zhao Z."/>
            <person name="Zhou C."/>
            <person name="Zhu D."/>
            <person name="Lee S."/>
            <person name="Bess C."/>
            <person name="Blankenburg K."/>
            <person name="Forbes L."/>
            <person name="Fu Q."/>
            <person name="Gubbala S."/>
            <person name="Hirani K."/>
            <person name="Jayaseelan J.C."/>
            <person name="Lara F."/>
            <person name="Munidasa M."/>
            <person name="Palculict T."/>
            <person name="Patil S."/>
            <person name="Pu L.-L."/>
            <person name="Saada N."/>
            <person name="Tang L."/>
            <person name="Weissenberger G."/>
            <person name="Zhu Y."/>
            <person name="Hemphill L."/>
            <person name="Shang Y."/>
            <person name="Youmans B."/>
            <person name="Ayvaz T."/>
            <person name="Ross M."/>
            <person name="Santibanez J."/>
            <person name="Aqrawi P."/>
            <person name="Gross S."/>
            <person name="Joshi V."/>
            <person name="Fowler G."/>
            <person name="Nazareth L."/>
            <person name="Reid J."/>
            <person name="Worley K."/>
            <person name="Petrosino J."/>
            <person name="Highlander S."/>
            <person name="Gibbs R."/>
        </authorList>
    </citation>
    <scope>NUCLEOTIDE SEQUENCE [LARGE SCALE GENOMIC DNA]</scope>
    <source>
        <strain evidence="1 2">DSM 10105</strain>
    </source>
</reference>